<dbReference type="InterPro" id="IPR002562">
    <property type="entry name" value="3'-5'_exonuclease_dom"/>
</dbReference>
<dbReference type="PANTHER" id="PTHR13620">
    <property type="entry name" value="3-5 EXONUCLEASE"/>
    <property type="match status" value="1"/>
</dbReference>
<dbReference type="CDD" id="cd06141">
    <property type="entry name" value="WRN_exo"/>
    <property type="match status" value="1"/>
</dbReference>
<proteinExistence type="predicted"/>
<dbReference type="InterPro" id="IPR051132">
    <property type="entry name" value="3-5_Exonuclease_domain"/>
</dbReference>
<keyword evidence="5" id="KW-1185">Reference proteome</keyword>
<dbReference type="EMBL" id="JACEIK010001191">
    <property type="protein sequence ID" value="MCD7467024.1"/>
    <property type="molecule type" value="Genomic_DNA"/>
</dbReference>
<reference evidence="4 5" key="1">
    <citation type="journal article" date="2021" name="BMC Genomics">
        <title>Datura genome reveals duplications of psychoactive alkaloid biosynthetic genes and high mutation rate following tissue culture.</title>
        <authorList>
            <person name="Rajewski A."/>
            <person name="Carter-House D."/>
            <person name="Stajich J."/>
            <person name="Litt A."/>
        </authorList>
    </citation>
    <scope>NUCLEOTIDE SEQUENCE [LARGE SCALE GENOMIC DNA]</scope>
    <source>
        <strain evidence="4">AR-01</strain>
    </source>
</reference>
<organism evidence="4 5">
    <name type="scientific">Datura stramonium</name>
    <name type="common">Jimsonweed</name>
    <name type="synonym">Common thornapple</name>
    <dbReference type="NCBI Taxonomy" id="4076"/>
    <lineage>
        <taxon>Eukaryota</taxon>
        <taxon>Viridiplantae</taxon>
        <taxon>Streptophyta</taxon>
        <taxon>Embryophyta</taxon>
        <taxon>Tracheophyta</taxon>
        <taxon>Spermatophyta</taxon>
        <taxon>Magnoliopsida</taxon>
        <taxon>eudicotyledons</taxon>
        <taxon>Gunneridae</taxon>
        <taxon>Pentapetalae</taxon>
        <taxon>asterids</taxon>
        <taxon>lamiids</taxon>
        <taxon>Solanales</taxon>
        <taxon>Solanaceae</taxon>
        <taxon>Solanoideae</taxon>
        <taxon>Datureae</taxon>
        <taxon>Datura</taxon>
    </lineage>
</organism>
<feature type="domain" description="3'-5' exonuclease" evidence="3">
    <location>
        <begin position="51"/>
        <end position="188"/>
    </location>
</feature>
<comment type="caution">
    <text evidence="4">The sequence shown here is derived from an EMBL/GenBank/DDBJ whole genome shotgun (WGS) entry which is preliminary data.</text>
</comment>
<dbReference type="InterPro" id="IPR036397">
    <property type="entry name" value="RNaseH_sf"/>
</dbReference>
<dbReference type="Pfam" id="PF01612">
    <property type="entry name" value="DNA_pol_A_exo1"/>
    <property type="match status" value="1"/>
</dbReference>
<dbReference type="PANTHER" id="PTHR13620:SF76">
    <property type="entry name" value="WERNER SYNDROME-LIKE EXONUCLEASE"/>
    <property type="match status" value="1"/>
</dbReference>
<protein>
    <recommendedName>
        <fullName evidence="3">3'-5' exonuclease domain-containing protein</fullName>
    </recommendedName>
</protein>
<accession>A0ABS8T6K5</accession>
<dbReference type="Proteomes" id="UP000823775">
    <property type="component" value="Unassembled WGS sequence"/>
</dbReference>
<evidence type="ECO:0000313" key="4">
    <source>
        <dbReference type="EMBL" id="MCD7467024.1"/>
    </source>
</evidence>
<feature type="non-terminal residue" evidence="4">
    <location>
        <position position="188"/>
    </location>
</feature>
<sequence length="188" mass="21643">MAELFITHTFFCSVPFYEDQIKVTVTKKASEVDRWIGQTVHIHQRRLHKLLIGLDIEWRAPNNPTEEIPSAALLQLCVGRRCLLFQLLHTDYIPNSLHAFLGNPNFTFVGVGVHGDAEKLCKDHGLFVANPMDLNRLALVVREIEEYGRIGLKRMAYEVLGKIMKKPFNVTMSRWDAEELSYEQVEYA</sequence>
<evidence type="ECO:0000259" key="3">
    <source>
        <dbReference type="Pfam" id="PF01612"/>
    </source>
</evidence>
<keyword evidence="1" id="KW-0540">Nuclease</keyword>
<evidence type="ECO:0000256" key="1">
    <source>
        <dbReference type="ARBA" id="ARBA00022722"/>
    </source>
</evidence>
<evidence type="ECO:0000256" key="2">
    <source>
        <dbReference type="ARBA" id="ARBA00022801"/>
    </source>
</evidence>
<dbReference type="Gene3D" id="3.30.420.10">
    <property type="entry name" value="Ribonuclease H-like superfamily/Ribonuclease H"/>
    <property type="match status" value="1"/>
</dbReference>
<keyword evidence="2" id="KW-0378">Hydrolase</keyword>
<dbReference type="InterPro" id="IPR012337">
    <property type="entry name" value="RNaseH-like_sf"/>
</dbReference>
<evidence type="ECO:0000313" key="5">
    <source>
        <dbReference type="Proteomes" id="UP000823775"/>
    </source>
</evidence>
<name>A0ABS8T6K5_DATST</name>
<dbReference type="SUPFAM" id="SSF53098">
    <property type="entry name" value="Ribonuclease H-like"/>
    <property type="match status" value="1"/>
</dbReference>
<gene>
    <name evidence="4" type="ORF">HAX54_004196</name>
</gene>